<name>A0A511AY85_9LACT</name>
<comment type="miscellaneous">
    <text evidence="3">The reaction proceeds via a thioester-linked acyl-enzyme intermediate.</text>
</comment>
<dbReference type="SUPFAM" id="SSF55681">
    <property type="entry name" value="Class II aaRS and biotin synthetases"/>
    <property type="match status" value="1"/>
</dbReference>
<dbReference type="AlphaFoldDB" id="A0A511AY85"/>
<dbReference type="InterPro" id="IPR050664">
    <property type="entry name" value="Octanoyltrans_LipM/LipL"/>
</dbReference>
<feature type="site" description="Lowers pKa of active site Cys" evidence="3">
    <location>
        <position position="161"/>
    </location>
</feature>
<protein>
    <recommendedName>
        <fullName evidence="3">Octanoyl-[GcvH]:protein N-octanoyltransferase</fullName>
        <ecNumber evidence="3">2.3.1.204</ecNumber>
    </recommendedName>
    <alternativeName>
        <fullName evidence="3">Octanoyl-[GcvH]:E2 amidotransferase</fullName>
    </alternativeName>
</protein>
<reference evidence="5 6" key="1">
    <citation type="submission" date="2019-07" db="EMBL/GenBank/DDBJ databases">
        <title>Whole genome shotgun sequence of Alkalibacterium kapii NBRC 103247.</title>
        <authorList>
            <person name="Hosoyama A."/>
            <person name="Uohara A."/>
            <person name="Ohji S."/>
            <person name="Ichikawa N."/>
        </authorList>
    </citation>
    <scope>NUCLEOTIDE SEQUENCE [LARGE SCALE GENOMIC DNA]</scope>
    <source>
        <strain evidence="5 6">NBRC 103247</strain>
    </source>
</reference>
<feature type="active site" description="Acyl-thioester intermediate" evidence="3">
    <location>
        <position position="149"/>
    </location>
</feature>
<gene>
    <name evidence="3" type="primary">lipL</name>
    <name evidence="5" type="ORF">AKA01nite_17230</name>
</gene>
<dbReference type="EC" id="2.3.1.204" evidence="3"/>
<comment type="caution">
    <text evidence="5">The sequence shown here is derived from an EMBL/GenBank/DDBJ whole genome shotgun (WGS) entry which is preliminary data.</text>
</comment>
<evidence type="ECO:0000313" key="6">
    <source>
        <dbReference type="Proteomes" id="UP000321662"/>
    </source>
</evidence>
<evidence type="ECO:0000256" key="3">
    <source>
        <dbReference type="HAMAP-Rule" id="MF_02119"/>
    </source>
</evidence>
<dbReference type="PANTHER" id="PTHR43679">
    <property type="entry name" value="OCTANOYLTRANSFERASE LIPM-RELATED"/>
    <property type="match status" value="1"/>
</dbReference>
<dbReference type="Proteomes" id="UP000321662">
    <property type="component" value="Unassembled WGS sequence"/>
</dbReference>
<dbReference type="InterPro" id="IPR045864">
    <property type="entry name" value="aa-tRNA-synth_II/BPL/LPL"/>
</dbReference>
<dbReference type="GO" id="GO:0009107">
    <property type="term" value="P:lipoate biosynthetic process"/>
    <property type="evidence" value="ECO:0007669"/>
    <property type="project" value="UniProtKB-UniRule"/>
</dbReference>
<feature type="domain" description="BPL/LPL catalytic" evidence="4">
    <location>
        <begin position="44"/>
        <end position="229"/>
    </location>
</feature>
<dbReference type="PANTHER" id="PTHR43679:SF2">
    <property type="entry name" value="OCTANOYL-[GCVH]:PROTEIN N-OCTANOYLTRANSFERASE"/>
    <property type="match status" value="1"/>
</dbReference>
<dbReference type="InterPro" id="IPR004143">
    <property type="entry name" value="BPL_LPL_catalytic"/>
</dbReference>
<dbReference type="PROSITE" id="PS51733">
    <property type="entry name" value="BPL_LPL_CATALYTIC"/>
    <property type="match status" value="1"/>
</dbReference>
<dbReference type="Pfam" id="PF21948">
    <property type="entry name" value="LplA-B_cat"/>
    <property type="match status" value="1"/>
</dbReference>
<dbReference type="RefSeq" id="WP_146924903.1">
    <property type="nucleotide sequence ID" value="NZ_BJUY01000031.1"/>
</dbReference>
<comment type="function">
    <text evidence="3">Catalyzes the amidotransfer (transamidation) of the octanoyl moiety from octanoyl-GcvH to the lipoyl domain of the E2 subunit of lipoate-dependent enzymes.</text>
</comment>
<evidence type="ECO:0000256" key="2">
    <source>
        <dbReference type="ARBA" id="ARBA00023315"/>
    </source>
</evidence>
<dbReference type="GO" id="GO:0033819">
    <property type="term" value="F:lipoyl(octanoyl) transferase activity"/>
    <property type="evidence" value="ECO:0007669"/>
    <property type="project" value="InterPro"/>
</dbReference>
<evidence type="ECO:0000313" key="5">
    <source>
        <dbReference type="EMBL" id="GEK92101.1"/>
    </source>
</evidence>
<evidence type="ECO:0000259" key="4">
    <source>
        <dbReference type="PROSITE" id="PS51733"/>
    </source>
</evidence>
<dbReference type="HAMAP" id="MF_02119">
    <property type="entry name" value="LipL"/>
    <property type="match status" value="1"/>
</dbReference>
<comment type="catalytic activity">
    <reaction evidence="3">
        <text>N(6)-octanoyl-L-lysyl-[glycine-cleavage complex H protein] + L-lysyl-[lipoyl-carrier protein] = N(6)-octanoyl-L-lysyl-[lipoyl-carrier protein] + L-lysyl-[glycine-cleavage complex H protein]</text>
        <dbReference type="Rhea" id="RHEA:20213"/>
        <dbReference type="Rhea" id="RHEA-COMP:10500"/>
        <dbReference type="Rhea" id="RHEA-COMP:10501"/>
        <dbReference type="Rhea" id="RHEA-COMP:10503"/>
        <dbReference type="Rhea" id="RHEA-COMP:10504"/>
        <dbReference type="ChEBI" id="CHEBI:29969"/>
        <dbReference type="ChEBI" id="CHEBI:78809"/>
        <dbReference type="EC" id="2.3.1.204"/>
    </reaction>
</comment>
<dbReference type="OrthoDB" id="2080934at2"/>
<keyword evidence="1 3" id="KW-0808">Transferase</keyword>
<sequence>MTDSLDFLTAGNEFLVYDKVPSIYTTHRYAPFALTDALIKEAGEKNQPILHFWTTEPYVILGMMDTKLPFLTEALESLSSFSYPYLVRNSGGLAVISDEGVLNFTLIFPEKDERLSINEGYDRMHQIIQKAFKDFPEQIDAYEIPDSYCPGDYDLSINGRKIAGIAQRRLNGGIAIMIYLSVNGDQKKRAEIIKTLYDHGLKGTETKWHFPTVKPEVMTTLEHALAHSFTVSDVKKRIKSLFLKASIELKEATFPPSVQSDYMEGLEKMTKRNKKMLPQLPLSAGG</sequence>
<dbReference type="CDD" id="cd16443">
    <property type="entry name" value="LplA"/>
    <property type="match status" value="1"/>
</dbReference>
<comment type="pathway">
    <text evidence="3">Protein modification; protein lipoylation via endogenous pathway; protein N(6)-(lipoyl)lysine from octanoyl-[acyl-carrier-protein].</text>
</comment>
<keyword evidence="2 3" id="KW-0012">Acyltransferase</keyword>
<keyword evidence="5" id="KW-0436">Ligase</keyword>
<dbReference type="GO" id="GO:0009249">
    <property type="term" value="P:protein lipoylation"/>
    <property type="evidence" value="ECO:0007669"/>
    <property type="project" value="UniProtKB-UniRule"/>
</dbReference>
<accession>A0A511AY85</accession>
<keyword evidence="6" id="KW-1185">Reference proteome</keyword>
<comment type="similarity">
    <text evidence="3">Belongs to the octanoyltransferase LipL family.</text>
</comment>
<organism evidence="5 6">
    <name type="scientific">Alkalibacterium kapii</name>
    <dbReference type="NCBI Taxonomy" id="426704"/>
    <lineage>
        <taxon>Bacteria</taxon>
        <taxon>Bacillati</taxon>
        <taxon>Bacillota</taxon>
        <taxon>Bacilli</taxon>
        <taxon>Lactobacillales</taxon>
        <taxon>Carnobacteriaceae</taxon>
        <taxon>Alkalibacterium</taxon>
    </lineage>
</organism>
<proteinExistence type="inferred from homology"/>
<dbReference type="Gene3D" id="3.30.930.10">
    <property type="entry name" value="Bira Bifunctional Protein, Domain 2"/>
    <property type="match status" value="1"/>
</dbReference>
<dbReference type="InterPro" id="IPR024897">
    <property type="entry name" value="LipL"/>
</dbReference>
<dbReference type="EMBL" id="BJUY01000031">
    <property type="protein sequence ID" value="GEK92101.1"/>
    <property type="molecule type" value="Genomic_DNA"/>
</dbReference>
<dbReference type="GO" id="GO:0016874">
    <property type="term" value="F:ligase activity"/>
    <property type="evidence" value="ECO:0007669"/>
    <property type="project" value="UniProtKB-KW"/>
</dbReference>
<evidence type="ECO:0000256" key="1">
    <source>
        <dbReference type="ARBA" id="ARBA00022679"/>
    </source>
</evidence>